<proteinExistence type="predicted"/>
<protein>
    <submittedName>
        <fullName evidence="2">Uncharacterized protein</fullName>
    </submittedName>
</protein>
<comment type="caution">
    <text evidence="2">The sequence shown here is derived from an EMBL/GenBank/DDBJ whole genome shotgun (WGS) entry which is preliminary data.</text>
</comment>
<organism evidence="2 3">
    <name type="scientific">Nepenthes gracilis</name>
    <name type="common">Slender pitcher plant</name>
    <dbReference type="NCBI Taxonomy" id="150966"/>
    <lineage>
        <taxon>Eukaryota</taxon>
        <taxon>Viridiplantae</taxon>
        <taxon>Streptophyta</taxon>
        <taxon>Embryophyta</taxon>
        <taxon>Tracheophyta</taxon>
        <taxon>Spermatophyta</taxon>
        <taxon>Magnoliopsida</taxon>
        <taxon>eudicotyledons</taxon>
        <taxon>Gunneridae</taxon>
        <taxon>Pentapetalae</taxon>
        <taxon>Caryophyllales</taxon>
        <taxon>Nepenthaceae</taxon>
        <taxon>Nepenthes</taxon>
    </lineage>
</organism>
<dbReference type="AlphaFoldDB" id="A0AAD3XHM1"/>
<dbReference type="EMBL" id="BSYO01000005">
    <property type="protein sequence ID" value="GMH04917.1"/>
    <property type="molecule type" value="Genomic_DNA"/>
</dbReference>
<evidence type="ECO:0000313" key="2">
    <source>
        <dbReference type="EMBL" id="GMH04917.1"/>
    </source>
</evidence>
<accession>A0AAD3XHM1</accession>
<sequence length="126" mass="13211">MKRWEMKAVSAPLGEMIGGDGCLEPLQGEGKEGEDRMVGETLRFRMNQLTIPSGAPVSTPAGVGISDLPTDSSRTPASRVAVVSPPLGSSTNPFPPLQRATVIPAQGPDADFLERLSSGGRCHGRL</sequence>
<dbReference type="Proteomes" id="UP001279734">
    <property type="component" value="Unassembled WGS sequence"/>
</dbReference>
<evidence type="ECO:0000256" key="1">
    <source>
        <dbReference type="SAM" id="MobiDB-lite"/>
    </source>
</evidence>
<name>A0AAD3XHM1_NEPGR</name>
<keyword evidence="3" id="KW-1185">Reference proteome</keyword>
<reference evidence="2" key="1">
    <citation type="submission" date="2023-05" db="EMBL/GenBank/DDBJ databases">
        <title>Nepenthes gracilis genome sequencing.</title>
        <authorList>
            <person name="Fukushima K."/>
        </authorList>
    </citation>
    <scope>NUCLEOTIDE SEQUENCE</scope>
    <source>
        <strain evidence="2">SING2019-196</strain>
    </source>
</reference>
<evidence type="ECO:0000313" key="3">
    <source>
        <dbReference type="Proteomes" id="UP001279734"/>
    </source>
</evidence>
<gene>
    <name evidence="2" type="ORF">Nepgr_006757</name>
</gene>
<feature type="region of interest" description="Disordered" evidence="1">
    <location>
        <begin position="51"/>
        <end position="96"/>
    </location>
</feature>